<dbReference type="SUPFAM" id="SSF51419">
    <property type="entry name" value="PLP-binding barrel"/>
    <property type="match status" value="1"/>
</dbReference>
<dbReference type="InterPro" id="IPR051466">
    <property type="entry name" value="D-amino_acid_metab_enzyme"/>
</dbReference>
<evidence type="ECO:0000313" key="5">
    <source>
        <dbReference type="Proteomes" id="UP001549749"/>
    </source>
</evidence>
<reference evidence="4 5" key="1">
    <citation type="submission" date="2024-06" db="EMBL/GenBank/DDBJ databases">
        <title>Chitinophaga defluvii sp. nov., isolated from municipal sewage.</title>
        <authorList>
            <person name="Zhang L."/>
        </authorList>
    </citation>
    <scope>NUCLEOTIDE SEQUENCE [LARGE SCALE GENOMIC DNA]</scope>
    <source>
        <strain evidence="4 5">H8</strain>
    </source>
</reference>
<dbReference type="CDD" id="cd06821">
    <property type="entry name" value="PLPDE_III_D-TA"/>
    <property type="match status" value="1"/>
</dbReference>
<name>A0ABV2TGE3_9BACT</name>
<dbReference type="Gene3D" id="2.40.37.20">
    <property type="entry name" value="D-serine dehydratase-like domain"/>
    <property type="match status" value="1"/>
</dbReference>
<evidence type="ECO:0000256" key="2">
    <source>
        <dbReference type="ARBA" id="ARBA00023239"/>
    </source>
</evidence>
<protein>
    <submittedName>
        <fullName evidence="4">D-TA family PLP-dependent enzyme</fullName>
    </submittedName>
</protein>
<dbReference type="InterPro" id="IPR029066">
    <property type="entry name" value="PLP-binding_barrel"/>
</dbReference>
<dbReference type="Gene3D" id="3.20.20.10">
    <property type="entry name" value="Alanine racemase"/>
    <property type="match status" value="1"/>
</dbReference>
<dbReference type="Pfam" id="PF01168">
    <property type="entry name" value="Ala_racemase_N"/>
    <property type="match status" value="1"/>
</dbReference>
<organism evidence="4 5">
    <name type="scientific">Chitinophaga defluvii</name>
    <dbReference type="NCBI Taxonomy" id="3163343"/>
    <lineage>
        <taxon>Bacteria</taxon>
        <taxon>Pseudomonadati</taxon>
        <taxon>Bacteroidota</taxon>
        <taxon>Chitinophagia</taxon>
        <taxon>Chitinophagales</taxon>
        <taxon>Chitinophagaceae</taxon>
        <taxon>Chitinophaga</taxon>
    </lineage>
</organism>
<accession>A0ABV2TGE3</accession>
<dbReference type="PANTHER" id="PTHR28004">
    <property type="entry name" value="ZGC:162816-RELATED"/>
    <property type="match status" value="1"/>
</dbReference>
<dbReference type="EMBL" id="JBEXAC010000003">
    <property type="protein sequence ID" value="MET7001164.1"/>
    <property type="molecule type" value="Genomic_DNA"/>
</dbReference>
<dbReference type="SMART" id="SM01119">
    <property type="entry name" value="D-ser_dehydrat"/>
    <property type="match status" value="1"/>
</dbReference>
<comment type="caution">
    <text evidence="4">The sequence shown here is derived from an EMBL/GenBank/DDBJ whole genome shotgun (WGS) entry which is preliminary data.</text>
</comment>
<dbReference type="InterPro" id="IPR026956">
    <property type="entry name" value="D-ser_dehydrat-like_dom"/>
</dbReference>
<dbReference type="Pfam" id="PF14031">
    <property type="entry name" value="D-ser_dehydrat"/>
    <property type="match status" value="1"/>
</dbReference>
<dbReference type="RefSeq" id="WP_354663737.1">
    <property type="nucleotide sequence ID" value="NZ_JBEXAC010000003.1"/>
</dbReference>
<dbReference type="InterPro" id="IPR001608">
    <property type="entry name" value="Ala_racemase_N"/>
</dbReference>
<sequence>MHWYDLQNIAQIDSPAIVLYPDRIKENIQQLIKMIGDVSRLRPHVKTSKTAEVVQLMQEAGINKYKCATIAEAEMLGMAGVAEAMLAYQPVGPKIFRLLAVAQKYPATRFSCLVDNEATAVAIAATFAAQQLSIPVFMDLNVGMNRTGIKPGKAALELYTRLHTITGITPVGLHAYDGHIHDTELAVRTEKCVKAFEPVKALVQQIKDAGLPAPLVVAGGTPTFSIHAANEAVDCSPGTFVLWDEGYRQHIPEQPFQFAAVLITRVIAVIDDQLLCLDLGHKSVAAENPQPRVFFLNVPAATPVSQNEEHLVVRVEDTSLYPVGTVFYGVPYHICPTMALYEKAYVASDNTCMANWRIIARDRSITV</sequence>
<dbReference type="PANTHER" id="PTHR28004:SF2">
    <property type="entry name" value="D-SERINE DEHYDRATASE"/>
    <property type="match status" value="1"/>
</dbReference>
<evidence type="ECO:0000259" key="3">
    <source>
        <dbReference type="SMART" id="SM01119"/>
    </source>
</evidence>
<feature type="domain" description="D-serine dehydratase-like" evidence="3">
    <location>
        <begin position="259"/>
        <end position="348"/>
    </location>
</feature>
<proteinExistence type="inferred from homology"/>
<dbReference type="Proteomes" id="UP001549749">
    <property type="component" value="Unassembled WGS sequence"/>
</dbReference>
<gene>
    <name evidence="4" type="ORF">ABR189_27530</name>
</gene>
<dbReference type="InterPro" id="IPR042208">
    <property type="entry name" value="D-ser_dehydrat-like_sf"/>
</dbReference>
<keyword evidence="2" id="KW-0456">Lyase</keyword>
<evidence type="ECO:0000256" key="1">
    <source>
        <dbReference type="ARBA" id="ARBA00005323"/>
    </source>
</evidence>
<comment type="similarity">
    <text evidence="1">Belongs to the DSD1 family.</text>
</comment>
<keyword evidence="5" id="KW-1185">Reference proteome</keyword>
<evidence type="ECO:0000313" key="4">
    <source>
        <dbReference type="EMBL" id="MET7001164.1"/>
    </source>
</evidence>